<dbReference type="CDD" id="cd18577">
    <property type="entry name" value="ABC_6TM_Pgp_ABCB1_D1_like"/>
    <property type="match status" value="1"/>
</dbReference>
<dbReference type="GO" id="GO:0015421">
    <property type="term" value="F:ABC-type oligopeptide transporter activity"/>
    <property type="evidence" value="ECO:0007669"/>
    <property type="project" value="TreeGrafter"/>
</dbReference>
<dbReference type="GO" id="GO:0016887">
    <property type="term" value="F:ATP hydrolysis activity"/>
    <property type="evidence" value="ECO:0007669"/>
    <property type="project" value="InterPro"/>
</dbReference>
<feature type="compositionally biased region" description="Basic residues" evidence="9">
    <location>
        <begin position="77"/>
        <end position="87"/>
    </location>
</feature>
<dbReference type="GeneID" id="68103423"/>
<evidence type="ECO:0000256" key="7">
    <source>
        <dbReference type="ARBA" id="ARBA00022989"/>
    </source>
</evidence>
<feature type="region of interest" description="Disordered" evidence="9">
    <location>
        <begin position="1"/>
        <end position="101"/>
    </location>
</feature>
<dbReference type="PANTHER" id="PTHR43394:SF27">
    <property type="entry name" value="ATP-DEPENDENT TRANSLOCASE ABCB1-LIKE"/>
    <property type="match status" value="1"/>
</dbReference>
<dbReference type="SUPFAM" id="SSF90123">
    <property type="entry name" value="ABC transporter transmembrane region"/>
    <property type="match status" value="1"/>
</dbReference>
<feature type="transmembrane region" description="Helical" evidence="10">
    <location>
        <begin position="271"/>
        <end position="292"/>
    </location>
</feature>
<dbReference type="Pfam" id="PF00664">
    <property type="entry name" value="ABC_membrane"/>
    <property type="match status" value="1"/>
</dbReference>
<evidence type="ECO:0000313" key="13">
    <source>
        <dbReference type="EMBL" id="KAG2374399.1"/>
    </source>
</evidence>
<feature type="domain" description="ABC transporter" evidence="11">
    <location>
        <begin position="447"/>
        <end position="685"/>
    </location>
</feature>
<comment type="similarity">
    <text evidence="2">Belongs to the ABC transporter superfamily. ABCB family. Multidrug resistance exporter (TC 3.A.1.201) subfamily.</text>
</comment>
<dbReference type="Gene3D" id="3.40.50.300">
    <property type="entry name" value="P-loop containing nucleotide triphosphate hydrolases"/>
    <property type="match status" value="1"/>
</dbReference>
<evidence type="ECO:0000256" key="8">
    <source>
        <dbReference type="ARBA" id="ARBA00023136"/>
    </source>
</evidence>
<feature type="transmembrane region" description="Helical" evidence="10">
    <location>
        <begin position="170"/>
        <end position="195"/>
    </location>
</feature>
<dbReference type="Gene3D" id="1.20.1560.10">
    <property type="entry name" value="ABC transporter type 1, transmembrane domain"/>
    <property type="match status" value="1"/>
</dbReference>
<dbReference type="FunFam" id="3.40.50.300:FF:000205">
    <property type="entry name" value="ABC transporter B family member 4"/>
    <property type="match status" value="1"/>
</dbReference>
<comment type="subcellular location">
    <subcellularLocation>
        <location evidence="1">Membrane</location>
        <topology evidence="1">Multi-pass membrane protein</topology>
    </subcellularLocation>
</comment>
<name>A0AA88GGY6_NAELO</name>
<feature type="compositionally biased region" description="Polar residues" evidence="9">
    <location>
        <begin position="35"/>
        <end position="50"/>
    </location>
</feature>
<keyword evidence="7 10" id="KW-1133">Transmembrane helix</keyword>
<evidence type="ECO:0000256" key="2">
    <source>
        <dbReference type="ARBA" id="ARBA00007577"/>
    </source>
</evidence>
<evidence type="ECO:0000256" key="9">
    <source>
        <dbReference type="SAM" id="MobiDB-lite"/>
    </source>
</evidence>
<dbReference type="PROSITE" id="PS50893">
    <property type="entry name" value="ABC_TRANSPORTER_2"/>
    <property type="match status" value="1"/>
</dbReference>
<feature type="domain" description="ABC transmembrane type-1" evidence="12">
    <location>
        <begin position="123"/>
        <end position="413"/>
    </location>
</feature>
<comment type="caution">
    <text evidence="13">The sequence shown here is derived from an EMBL/GenBank/DDBJ whole genome shotgun (WGS) entry which is preliminary data.</text>
</comment>
<keyword evidence="3" id="KW-0813">Transport</keyword>
<evidence type="ECO:0000256" key="5">
    <source>
        <dbReference type="ARBA" id="ARBA00022741"/>
    </source>
</evidence>
<dbReference type="GO" id="GO:0005524">
    <property type="term" value="F:ATP binding"/>
    <property type="evidence" value="ECO:0007669"/>
    <property type="project" value="UniProtKB-KW"/>
</dbReference>
<evidence type="ECO:0000256" key="4">
    <source>
        <dbReference type="ARBA" id="ARBA00022692"/>
    </source>
</evidence>
<dbReference type="InterPro" id="IPR011527">
    <property type="entry name" value="ABC1_TM_dom"/>
</dbReference>
<dbReference type="SUPFAM" id="SSF52540">
    <property type="entry name" value="P-loop containing nucleoside triphosphate hydrolases"/>
    <property type="match status" value="1"/>
</dbReference>
<dbReference type="SMART" id="SM00382">
    <property type="entry name" value="AAA"/>
    <property type="match status" value="1"/>
</dbReference>
<evidence type="ECO:0000313" key="14">
    <source>
        <dbReference type="Proteomes" id="UP000816034"/>
    </source>
</evidence>
<feature type="compositionally biased region" description="Low complexity" evidence="9">
    <location>
        <begin position="51"/>
        <end position="71"/>
    </location>
</feature>
<protein>
    <submittedName>
        <fullName evidence="13">Uncharacterized protein</fullName>
    </submittedName>
</protein>
<dbReference type="InterPro" id="IPR036640">
    <property type="entry name" value="ABC1_TM_sf"/>
</dbReference>
<dbReference type="Proteomes" id="UP000816034">
    <property type="component" value="Unassembled WGS sequence"/>
</dbReference>
<evidence type="ECO:0000256" key="1">
    <source>
        <dbReference type="ARBA" id="ARBA00004141"/>
    </source>
</evidence>
<feature type="transmembrane region" description="Helical" evidence="10">
    <location>
        <begin position="246"/>
        <end position="265"/>
    </location>
</feature>
<dbReference type="CDD" id="cd03249">
    <property type="entry name" value="ABC_MTABC3_MDL1_MDL2"/>
    <property type="match status" value="1"/>
</dbReference>
<keyword evidence="8 10" id="KW-0472">Membrane</keyword>
<dbReference type="InterPro" id="IPR003593">
    <property type="entry name" value="AAA+_ATPase"/>
</dbReference>
<keyword evidence="5" id="KW-0547">Nucleotide-binding</keyword>
<feature type="transmembrane region" description="Helical" evidence="10">
    <location>
        <begin position="355"/>
        <end position="378"/>
    </location>
</feature>
<feature type="compositionally biased region" description="Low complexity" evidence="9">
    <location>
        <begin position="24"/>
        <end position="34"/>
    </location>
</feature>
<proteinExistence type="inferred from homology"/>
<dbReference type="InterPro" id="IPR017871">
    <property type="entry name" value="ABC_transporter-like_CS"/>
</dbReference>
<dbReference type="InterPro" id="IPR003439">
    <property type="entry name" value="ABC_transporter-like_ATP-bd"/>
</dbReference>
<evidence type="ECO:0000256" key="10">
    <source>
        <dbReference type="SAM" id="Phobius"/>
    </source>
</evidence>
<gene>
    <name evidence="13" type="ORF">C9374_010969</name>
</gene>
<dbReference type="AlphaFoldDB" id="A0AA88GGY6"/>
<feature type="compositionally biased region" description="Low complexity" evidence="9">
    <location>
        <begin position="1"/>
        <end position="16"/>
    </location>
</feature>
<organism evidence="13 14">
    <name type="scientific">Naegleria lovaniensis</name>
    <name type="common">Amoeba</name>
    <dbReference type="NCBI Taxonomy" id="51637"/>
    <lineage>
        <taxon>Eukaryota</taxon>
        <taxon>Discoba</taxon>
        <taxon>Heterolobosea</taxon>
        <taxon>Tetramitia</taxon>
        <taxon>Eutetramitia</taxon>
        <taxon>Vahlkampfiidae</taxon>
        <taxon>Naegleria</taxon>
    </lineage>
</organism>
<feature type="transmembrane region" description="Helical" evidence="10">
    <location>
        <begin position="119"/>
        <end position="143"/>
    </location>
</feature>
<accession>A0AA88GGY6</accession>
<dbReference type="RefSeq" id="XP_044543573.1">
    <property type="nucleotide sequence ID" value="XM_044686572.1"/>
</dbReference>
<evidence type="ECO:0000256" key="3">
    <source>
        <dbReference type="ARBA" id="ARBA00022448"/>
    </source>
</evidence>
<dbReference type="InterPro" id="IPR027417">
    <property type="entry name" value="P-loop_NTPase"/>
</dbReference>
<evidence type="ECO:0000259" key="12">
    <source>
        <dbReference type="PROSITE" id="PS50929"/>
    </source>
</evidence>
<dbReference type="EMBL" id="PYSW02000046">
    <property type="protein sequence ID" value="KAG2374399.1"/>
    <property type="molecule type" value="Genomic_DNA"/>
</dbReference>
<dbReference type="PANTHER" id="PTHR43394">
    <property type="entry name" value="ATP-DEPENDENT PERMEASE MDL1, MITOCHONDRIAL"/>
    <property type="match status" value="1"/>
</dbReference>
<keyword evidence="6" id="KW-0067">ATP-binding</keyword>
<sequence>MVVEEQQQQQPFGQQYEEIKLNPSSGVEISSSSSKMLLNNADQSQTSLSPSGSNTNGAGQGANTNNTTPQQPERRSRNPFKRFKKKKEQADQEEIKDEREPPIKASDNLTIFKIFGWNWLLVLIGSIGSLGNGVIPLSFQFVMGDLLNIFQPKNGVIPTVDSMKSNIATVAINFAIIAAAAAIASFLSQFFLNWASERMGVALRKAYFNALTSQEMGFFDIKKTGALTVALSEDISKIQEAYSNKLALFLQNFAQFIVGVVLAFVSSYQMSLVMVSTSPLLVLGIGILSKLVEFLTKKTNKATEHSAALATEVVGAFRTVKSMGCEVKEQGRFAQDLKNIHLYGLIKAGMQGTTFAAVSIILWGTVALAFWYGGGLVAEGTITVGDMMKVFGMMLFGVLGLSQAGTVLPDFSKAQMSQKTLLKVLKRQPAIPFRGGVIPQETLKGNIQIRNVNFSYPSRPNVTVLKNFNMEIKPGTSVALVGPSGSGKSTIVGLLERFYDPQEGEIIIDGHKIKDIDPQWLHKNIGIVTQEPVLFSCTIRENIAYAAGLENVTQEQIESAAKAANCHNFIVEMPDGYDTKLGEKGISLSGGQKQRVAIARAVLQNPQILLLDEATSALDTESEALVQQALDNLMKGRTTICIAHRLSTVQNCDTIYVLVKGELKESGTHHELLKIEDGVYKKLAEKQMLFGRSDSVEFDRVTTQEIISDETSSNIIHE</sequence>
<keyword evidence="14" id="KW-1185">Reference proteome</keyword>
<feature type="transmembrane region" description="Helical" evidence="10">
    <location>
        <begin position="390"/>
        <end position="409"/>
    </location>
</feature>
<evidence type="ECO:0000256" key="6">
    <source>
        <dbReference type="ARBA" id="ARBA00022840"/>
    </source>
</evidence>
<keyword evidence="4 10" id="KW-0812">Transmembrane</keyword>
<evidence type="ECO:0000259" key="11">
    <source>
        <dbReference type="PROSITE" id="PS50893"/>
    </source>
</evidence>
<dbReference type="Pfam" id="PF00005">
    <property type="entry name" value="ABC_tran"/>
    <property type="match status" value="1"/>
</dbReference>
<reference evidence="13 14" key="1">
    <citation type="journal article" date="2018" name="BMC Genomics">
        <title>The genome of Naegleria lovaniensis, the basis for a comparative approach to unravel pathogenicity factors of the human pathogenic amoeba N. fowleri.</title>
        <authorList>
            <person name="Liechti N."/>
            <person name="Schurch N."/>
            <person name="Bruggmann R."/>
            <person name="Wittwer M."/>
        </authorList>
    </citation>
    <scope>NUCLEOTIDE SEQUENCE [LARGE SCALE GENOMIC DNA]</scope>
    <source>
        <strain evidence="13 14">ATCC 30569</strain>
    </source>
</reference>
<dbReference type="GO" id="GO:0090374">
    <property type="term" value="P:oligopeptide export from mitochondrion"/>
    <property type="evidence" value="ECO:0007669"/>
    <property type="project" value="TreeGrafter"/>
</dbReference>
<dbReference type="GO" id="GO:0005743">
    <property type="term" value="C:mitochondrial inner membrane"/>
    <property type="evidence" value="ECO:0007669"/>
    <property type="project" value="TreeGrafter"/>
</dbReference>
<dbReference type="PROSITE" id="PS50929">
    <property type="entry name" value="ABC_TM1F"/>
    <property type="match status" value="1"/>
</dbReference>
<dbReference type="PROSITE" id="PS00211">
    <property type="entry name" value="ABC_TRANSPORTER_1"/>
    <property type="match status" value="1"/>
</dbReference>
<dbReference type="InterPro" id="IPR039421">
    <property type="entry name" value="Type_1_exporter"/>
</dbReference>